<dbReference type="AlphaFoldDB" id="A0A1W2A496"/>
<accession>A0A1W2A496</accession>
<dbReference type="RefSeq" id="WP_084574948.1">
    <property type="nucleotide sequence ID" value="NZ_CP155572.1"/>
</dbReference>
<dbReference type="Proteomes" id="UP000192738">
    <property type="component" value="Unassembled WGS sequence"/>
</dbReference>
<reference evidence="2 3" key="1">
    <citation type="submission" date="2017-04" db="EMBL/GenBank/DDBJ databases">
        <authorList>
            <person name="Afonso C.L."/>
            <person name="Miller P.J."/>
            <person name="Scott M.A."/>
            <person name="Spackman E."/>
            <person name="Goraichik I."/>
            <person name="Dimitrov K.M."/>
            <person name="Suarez D.L."/>
            <person name="Swayne D.E."/>
        </authorList>
    </citation>
    <scope>NUCLEOTIDE SEQUENCE [LARGE SCALE GENOMIC DNA]</scope>
    <source>
        <strain evidence="2 3">DSM 5090</strain>
    </source>
</reference>
<dbReference type="OrthoDB" id="1683771at2"/>
<gene>
    <name evidence="2" type="ORF">SAMN04488500_1051</name>
</gene>
<proteinExistence type="predicted"/>
<feature type="transmembrane region" description="Helical" evidence="1">
    <location>
        <begin position="6"/>
        <end position="21"/>
    </location>
</feature>
<keyword evidence="1" id="KW-0472">Membrane</keyword>
<feature type="transmembrane region" description="Helical" evidence="1">
    <location>
        <begin position="65"/>
        <end position="81"/>
    </location>
</feature>
<keyword evidence="1" id="KW-0812">Transmembrane</keyword>
<organism evidence="2 3">
    <name type="scientific">Sporomusa malonica</name>
    <dbReference type="NCBI Taxonomy" id="112901"/>
    <lineage>
        <taxon>Bacteria</taxon>
        <taxon>Bacillati</taxon>
        <taxon>Bacillota</taxon>
        <taxon>Negativicutes</taxon>
        <taxon>Selenomonadales</taxon>
        <taxon>Sporomusaceae</taxon>
        <taxon>Sporomusa</taxon>
    </lineage>
</organism>
<dbReference type="EMBL" id="FWXI01000005">
    <property type="protein sequence ID" value="SMC55466.1"/>
    <property type="molecule type" value="Genomic_DNA"/>
</dbReference>
<name>A0A1W2A496_9FIRM</name>
<feature type="transmembrane region" description="Helical" evidence="1">
    <location>
        <begin position="33"/>
        <end position="53"/>
    </location>
</feature>
<evidence type="ECO:0000256" key="1">
    <source>
        <dbReference type="SAM" id="Phobius"/>
    </source>
</evidence>
<feature type="transmembrane region" description="Helical" evidence="1">
    <location>
        <begin position="88"/>
        <end position="111"/>
    </location>
</feature>
<evidence type="ECO:0000313" key="2">
    <source>
        <dbReference type="EMBL" id="SMC55466.1"/>
    </source>
</evidence>
<keyword evidence="1" id="KW-1133">Transmembrane helix</keyword>
<evidence type="ECO:0000313" key="3">
    <source>
        <dbReference type="Proteomes" id="UP000192738"/>
    </source>
</evidence>
<feature type="transmembrane region" description="Helical" evidence="1">
    <location>
        <begin position="123"/>
        <end position="142"/>
    </location>
</feature>
<sequence>MSNTVILWSMLILPWFTLFFMKKEEIKRYMPAALFSSITSMVVVEYGQTFHWWAVYETIYPLRTTIPYLLGLVPIITLWLLRFIYGHFWLYMGIDIVLNYGFLTIFLAFLANRGIMHSTMSELAFVSHASVHGAIIYLFQIWQEGIFVRGERTNFSTNLQPAVAKPLQEKQDNQQDNAKE</sequence>
<keyword evidence="3" id="KW-1185">Reference proteome</keyword>
<protein>
    <submittedName>
        <fullName evidence="2">Uncharacterized protein</fullName>
    </submittedName>
</protein>